<dbReference type="SUPFAM" id="SSF54117">
    <property type="entry name" value="Interleukin 8-like chemokines"/>
    <property type="match status" value="1"/>
</dbReference>
<sequence>MISIKVTVMVVTLVTLCILSTDTRLERQWPMMCCYNYLHHRIPFKGIEGFSVLNSTQCRISGIVFHTKRGRQICANPADEWVMNYVRRLESKAEQVHEKSVEMG</sequence>
<dbReference type="SMART" id="SM00199">
    <property type="entry name" value="SCY"/>
    <property type="match status" value="1"/>
</dbReference>
<dbReference type="InterPro" id="IPR000827">
    <property type="entry name" value="Chemokine_CC_CS"/>
</dbReference>
<organism evidence="6">
    <name type="scientific">Fundulus heteroclitus</name>
    <name type="common">Killifish</name>
    <name type="synonym">Mummichog</name>
    <dbReference type="NCBI Taxonomy" id="8078"/>
    <lineage>
        <taxon>Eukaryota</taxon>
        <taxon>Metazoa</taxon>
        <taxon>Chordata</taxon>
        <taxon>Craniata</taxon>
        <taxon>Vertebrata</taxon>
        <taxon>Euteleostomi</taxon>
        <taxon>Actinopterygii</taxon>
        <taxon>Neopterygii</taxon>
        <taxon>Teleostei</taxon>
        <taxon>Neoteleostei</taxon>
        <taxon>Acanthomorphata</taxon>
        <taxon>Ovalentaria</taxon>
        <taxon>Atherinomorphae</taxon>
        <taxon>Cyprinodontiformes</taxon>
        <taxon>Fundulidae</taxon>
        <taxon>Fundulus</taxon>
    </lineage>
</organism>
<name>Q5XVR3_FUNHE</name>
<dbReference type="PROSITE" id="PS00472">
    <property type="entry name" value="SMALL_CYTOKINES_CC"/>
    <property type="match status" value="1"/>
</dbReference>
<evidence type="ECO:0000256" key="3">
    <source>
        <dbReference type="ARBA" id="ARBA00023157"/>
    </source>
</evidence>
<reference evidence="6" key="1">
    <citation type="submission" date="2004-08" db="EMBL/GenBank/DDBJ databases">
        <title>Subtractive hybridization of Fundulus heteroclitus exposed to chromium in the laboratory and at a contaminated field site.</title>
        <authorList>
            <person name="Roling J.A."/>
            <person name="Baldwin W.S."/>
        </authorList>
    </citation>
    <scope>NUCLEOTIDE SEQUENCE</scope>
</reference>
<evidence type="ECO:0000256" key="2">
    <source>
        <dbReference type="ARBA" id="ARBA00022514"/>
    </source>
</evidence>
<keyword evidence="2 4" id="KW-0202">Cytokine</keyword>
<comment type="subcellular location">
    <subcellularLocation>
        <location evidence="4">Secreted</location>
    </subcellularLocation>
</comment>
<dbReference type="EMBL" id="AY735153">
    <property type="protein sequence ID" value="AAU50525.1"/>
    <property type="molecule type" value="mRNA"/>
</dbReference>
<evidence type="ECO:0000259" key="5">
    <source>
        <dbReference type="SMART" id="SM00199"/>
    </source>
</evidence>
<feature type="signal peptide" evidence="4">
    <location>
        <begin position="1"/>
        <end position="23"/>
    </location>
</feature>
<accession>Q5XVR3</accession>
<gene>
    <name evidence="6" type="primary">scya4</name>
</gene>
<proteinExistence type="evidence at transcript level"/>
<feature type="domain" description="Chemokine interleukin-8-like" evidence="5">
    <location>
        <begin position="30"/>
        <end position="89"/>
    </location>
</feature>
<dbReference type="Pfam" id="PF00048">
    <property type="entry name" value="IL8"/>
    <property type="match status" value="1"/>
</dbReference>
<evidence type="ECO:0000256" key="4">
    <source>
        <dbReference type="RuleBase" id="RU361150"/>
    </source>
</evidence>
<dbReference type="Gene3D" id="2.40.50.40">
    <property type="match status" value="1"/>
</dbReference>
<dbReference type="GO" id="GO:0006955">
    <property type="term" value="P:immune response"/>
    <property type="evidence" value="ECO:0007669"/>
    <property type="project" value="InterPro"/>
</dbReference>
<comment type="similarity">
    <text evidence="1 4">Belongs to the intercrine beta (chemokine CC) family.</text>
</comment>
<dbReference type="PANTHER" id="PTHR12015">
    <property type="entry name" value="SMALL INDUCIBLE CYTOKINE A"/>
    <property type="match status" value="1"/>
</dbReference>
<dbReference type="FunFam" id="2.40.50.40:FF:000002">
    <property type="entry name" value="C-C motif chemokine"/>
    <property type="match status" value="1"/>
</dbReference>
<keyword evidence="3" id="KW-1015">Disulfide bond</keyword>
<dbReference type="AlphaFoldDB" id="Q5XVR3"/>
<dbReference type="InterPro" id="IPR036048">
    <property type="entry name" value="Interleukin_8-like_sf"/>
</dbReference>
<keyword evidence="4" id="KW-0964">Secreted</keyword>
<evidence type="ECO:0000313" key="6">
    <source>
        <dbReference type="EMBL" id="AAU50525.1"/>
    </source>
</evidence>
<evidence type="ECO:0000256" key="1">
    <source>
        <dbReference type="ARBA" id="ARBA00010868"/>
    </source>
</evidence>
<feature type="chain" id="PRO_5005143768" description="C-C motif chemokine" evidence="4">
    <location>
        <begin position="24"/>
        <end position="104"/>
    </location>
</feature>
<keyword evidence="4" id="KW-0732">Signal</keyword>
<protein>
    <recommendedName>
        <fullName evidence="4">C-C motif chemokine</fullName>
    </recommendedName>
</protein>
<keyword evidence="4" id="KW-0145">Chemotaxis</keyword>
<dbReference type="InterPro" id="IPR001811">
    <property type="entry name" value="Chemokine_IL8-like_dom"/>
</dbReference>
<dbReference type="CDD" id="cd00272">
    <property type="entry name" value="Chemokine_CC"/>
    <property type="match status" value="1"/>
</dbReference>
<dbReference type="GO" id="GO:0005615">
    <property type="term" value="C:extracellular space"/>
    <property type="evidence" value="ECO:0007669"/>
    <property type="project" value="UniProtKB-KW"/>
</dbReference>
<dbReference type="InterPro" id="IPR039809">
    <property type="entry name" value="Chemokine_b/g/d"/>
</dbReference>
<dbReference type="GO" id="GO:0008009">
    <property type="term" value="F:chemokine activity"/>
    <property type="evidence" value="ECO:0007669"/>
    <property type="project" value="InterPro"/>
</dbReference>